<protein>
    <submittedName>
        <fullName evidence="1">Uncharacterized protein</fullName>
    </submittedName>
</protein>
<name>X1G6P0_9ZZZZ</name>
<proteinExistence type="predicted"/>
<dbReference type="AlphaFoldDB" id="X1G6P0"/>
<organism evidence="1">
    <name type="scientific">marine sediment metagenome</name>
    <dbReference type="NCBI Taxonomy" id="412755"/>
    <lineage>
        <taxon>unclassified sequences</taxon>
        <taxon>metagenomes</taxon>
        <taxon>ecological metagenomes</taxon>
    </lineage>
</organism>
<accession>X1G6P0</accession>
<sequence length="67" mass="7846">GIHGVLPAEISKEMYDYRFLCDETRRTVTPVICMEGREDKVFLQAMSFNTLVRIFEEELRRCMGGRT</sequence>
<gene>
    <name evidence="1" type="ORF">S03H2_32127</name>
</gene>
<feature type="non-terminal residue" evidence="1">
    <location>
        <position position="1"/>
    </location>
</feature>
<dbReference type="EMBL" id="BARU01019508">
    <property type="protein sequence ID" value="GAH53571.1"/>
    <property type="molecule type" value="Genomic_DNA"/>
</dbReference>
<evidence type="ECO:0000313" key="1">
    <source>
        <dbReference type="EMBL" id="GAH53571.1"/>
    </source>
</evidence>
<reference evidence="1" key="1">
    <citation type="journal article" date="2014" name="Front. Microbiol.">
        <title>High frequency of phylogenetically diverse reductive dehalogenase-homologous genes in deep subseafloor sedimentary metagenomes.</title>
        <authorList>
            <person name="Kawai M."/>
            <person name="Futagami T."/>
            <person name="Toyoda A."/>
            <person name="Takaki Y."/>
            <person name="Nishi S."/>
            <person name="Hori S."/>
            <person name="Arai W."/>
            <person name="Tsubouchi T."/>
            <person name="Morono Y."/>
            <person name="Uchiyama I."/>
            <person name="Ito T."/>
            <person name="Fujiyama A."/>
            <person name="Inagaki F."/>
            <person name="Takami H."/>
        </authorList>
    </citation>
    <scope>NUCLEOTIDE SEQUENCE</scope>
    <source>
        <strain evidence="1">Expedition CK06-06</strain>
    </source>
</reference>
<comment type="caution">
    <text evidence="1">The sequence shown here is derived from an EMBL/GenBank/DDBJ whole genome shotgun (WGS) entry which is preliminary data.</text>
</comment>